<reference evidence="4" key="1">
    <citation type="journal article" date="2020" name="Stud. Mycol.">
        <title>101 Dothideomycetes genomes: a test case for predicting lifestyles and emergence of pathogens.</title>
        <authorList>
            <person name="Haridas S."/>
            <person name="Albert R."/>
            <person name="Binder M."/>
            <person name="Bloem J."/>
            <person name="Labutti K."/>
            <person name="Salamov A."/>
            <person name="Andreopoulos B."/>
            <person name="Baker S."/>
            <person name="Barry K."/>
            <person name="Bills G."/>
            <person name="Bluhm B."/>
            <person name="Cannon C."/>
            <person name="Castanera R."/>
            <person name="Culley D."/>
            <person name="Daum C."/>
            <person name="Ezra D."/>
            <person name="Gonzalez J."/>
            <person name="Henrissat B."/>
            <person name="Kuo A."/>
            <person name="Liang C."/>
            <person name="Lipzen A."/>
            <person name="Lutzoni F."/>
            <person name="Magnuson J."/>
            <person name="Mondo S."/>
            <person name="Nolan M."/>
            <person name="Ohm R."/>
            <person name="Pangilinan J."/>
            <person name="Park H.-J."/>
            <person name="Ramirez L."/>
            <person name="Alfaro M."/>
            <person name="Sun H."/>
            <person name="Tritt A."/>
            <person name="Yoshinaga Y."/>
            <person name="Zwiers L.-H."/>
            <person name="Turgeon B."/>
            <person name="Goodwin S."/>
            <person name="Spatafora J."/>
            <person name="Crous P."/>
            <person name="Grigoriev I."/>
        </authorList>
    </citation>
    <scope>NUCLEOTIDE SEQUENCE</scope>
    <source>
        <strain evidence="4">ATCC 74209</strain>
    </source>
</reference>
<dbReference type="InterPro" id="IPR031318">
    <property type="entry name" value="OPI10"/>
</dbReference>
<dbReference type="InterPro" id="IPR008493">
    <property type="entry name" value="Hikeshi-like_N"/>
</dbReference>
<name>A0A9P4JLK6_9PLEO</name>
<evidence type="ECO:0000259" key="2">
    <source>
        <dbReference type="Pfam" id="PF05603"/>
    </source>
</evidence>
<sequence>MFGVIISGRPVLTEPQAISQTQFAFAIPSTPTFSHIVVFFLPGTSLPPDTAAAVYVQLPGGNAEFKFLGAIANEKQSAIFKVNTKALRGAGGGEGGNGDGDAMTDDMGMSGAGAGVVPINGSVPTVTVGISVEPATQVAASLQQLKLQSSQTQQLQTQAGSGSSGGELVVRGASTVTTKVLAQRIIKNAYDFLASFGSEVVPLKAFQGWWEKFEKKIEVDPGFLERSDGG</sequence>
<proteinExistence type="inferred from homology"/>
<evidence type="ECO:0000256" key="1">
    <source>
        <dbReference type="ARBA" id="ARBA00006623"/>
    </source>
</evidence>
<comment type="similarity">
    <text evidence="1">Belongs to the OPI10 family.</text>
</comment>
<dbReference type="EMBL" id="ML993963">
    <property type="protein sequence ID" value="KAF2201738.1"/>
    <property type="molecule type" value="Genomic_DNA"/>
</dbReference>
<dbReference type="Pfam" id="PF05603">
    <property type="entry name" value="Hikeshi-like_N"/>
    <property type="match status" value="1"/>
</dbReference>
<organism evidence="4 5">
    <name type="scientific">Delitschia confertaspora ATCC 74209</name>
    <dbReference type="NCBI Taxonomy" id="1513339"/>
    <lineage>
        <taxon>Eukaryota</taxon>
        <taxon>Fungi</taxon>
        <taxon>Dikarya</taxon>
        <taxon>Ascomycota</taxon>
        <taxon>Pezizomycotina</taxon>
        <taxon>Dothideomycetes</taxon>
        <taxon>Pleosporomycetidae</taxon>
        <taxon>Pleosporales</taxon>
        <taxon>Delitschiaceae</taxon>
        <taxon>Delitschia</taxon>
    </lineage>
</organism>
<evidence type="ECO:0000313" key="5">
    <source>
        <dbReference type="Proteomes" id="UP000799536"/>
    </source>
</evidence>
<dbReference type="InterPro" id="IPR048364">
    <property type="entry name" value="Hikeshi-like_C"/>
</dbReference>
<dbReference type="PANTHER" id="PTHR12925:SF0">
    <property type="entry name" value="PROTEIN HIKESHI"/>
    <property type="match status" value="1"/>
</dbReference>
<keyword evidence="5" id="KW-1185">Reference proteome</keyword>
<dbReference type="GO" id="GO:0061608">
    <property type="term" value="F:nuclear import signal receptor activity"/>
    <property type="evidence" value="ECO:0007669"/>
    <property type="project" value="TreeGrafter"/>
</dbReference>
<dbReference type="Pfam" id="PF21057">
    <property type="entry name" value="Hikeshi-like_C"/>
    <property type="match status" value="1"/>
</dbReference>
<dbReference type="GO" id="GO:0005634">
    <property type="term" value="C:nucleus"/>
    <property type="evidence" value="ECO:0007669"/>
    <property type="project" value="TreeGrafter"/>
</dbReference>
<dbReference type="OrthoDB" id="10248398at2759"/>
<evidence type="ECO:0000259" key="3">
    <source>
        <dbReference type="Pfam" id="PF21057"/>
    </source>
</evidence>
<evidence type="ECO:0000313" key="4">
    <source>
        <dbReference type="EMBL" id="KAF2201738.1"/>
    </source>
</evidence>
<gene>
    <name evidence="4" type="ORF">GQ43DRAFT_22209</name>
</gene>
<dbReference type="Proteomes" id="UP000799536">
    <property type="component" value="Unassembled WGS sequence"/>
</dbReference>
<feature type="domain" description="Hikeshi-like N-terminal" evidence="2">
    <location>
        <begin position="5"/>
        <end position="148"/>
    </location>
</feature>
<dbReference type="GO" id="GO:0006606">
    <property type="term" value="P:protein import into nucleus"/>
    <property type="evidence" value="ECO:0007669"/>
    <property type="project" value="TreeGrafter"/>
</dbReference>
<protein>
    <recommendedName>
        <fullName evidence="6">Hikeshi-like domain-containing protein</fullName>
    </recommendedName>
</protein>
<accession>A0A9P4JLK6</accession>
<dbReference type="AlphaFoldDB" id="A0A9P4JLK6"/>
<dbReference type="GO" id="GO:0005829">
    <property type="term" value="C:cytosol"/>
    <property type="evidence" value="ECO:0007669"/>
    <property type="project" value="TreeGrafter"/>
</dbReference>
<feature type="domain" description="Hikeshi-like C-terminal" evidence="3">
    <location>
        <begin position="177"/>
        <end position="226"/>
    </location>
</feature>
<dbReference type="PANTHER" id="PTHR12925">
    <property type="entry name" value="HIKESHI FAMILY MEMBER"/>
    <property type="match status" value="1"/>
</dbReference>
<evidence type="ECO:0008006" key="6">
    <source>
        <dbReference type="Google" id="ProtNLM"/>
    </source>
</evidence>
<comment type="caution">
    <text evidence="4">The sequence shown here is derived from an EMBL/GenBank/DDBJ whole genome shotgun (WGS) entry which is preliminary data.</text>
</comment>